<dbReference type="OrthoDB" id="7356389at2"/>
<dbReference type="AlphaFoldDB" id="A0A1B4V5W2"/>
<accession>A0A1B4V5W2</accession>
<evidence type="ECO:0000313" key="2">
    <source>
        <dbReference type="Proteomes" id="UP000218899"/>
    </source>
</evidence>
<gene>
    <name evidence="1" type="ORF">SVA_2275</name>
</gene>
<evidence type="ECO:0000313" key="1">
    <source>
        <dbReference type="EMBL" id="BAU48825.1"/>
    </source>
</evidence>
<keyword evidence="2" id="KW-1185">Reference proteome</keyword>
<dbReference type="RefSeq" id="WP_096461302.1">
    <property type="nucleotide sequence ID" value="NZ_AP014936.1"/>
</dbReference>
<protein>
    <submittedName>
        <fullName evidence="1">Phosphoribosylpyrophosphate synthetase</fullName>
    </submittedName>
</protein>
<reference evidence="1 2" key="1">
    <citation type="submission" date="2015-08" db="EMBL/GenBank/DDBJ databases">
        <title>Complete genome sequence of Sulfurifustis variabilis.</title>
        <authorList>
            <person name="Miura A."/>
            <person name="Kojima H."/>
            <person name="Fukui M."/>
        </authorList>
    </citation>
    <scope>NUCLEOTIDE SEQUENCE [LARGE SCALE GENOMIC DNA]</scope>
    <source>
        <strain evidence="2">skN76</strain>
    </source>
</reference>
<dbReference type="EMBL" id="AP014936">
    <property type="protein sequence ID" value="BAU48825.1"/>
    <property type="molecule type" value="Genomic_DNA"/>
</dbReference>
<dbReference type="Proteomes" id="UP000218899">
    <property type="component" value="Chromosome"/>
</dbReference>
<proteinExistence type="predicted"/>
<sequence length="104" mass="11478">MPEKQYRTLSEAIEGLRGRGYTRSFEVANGRLRVVETGTLVTPEEVKVREHHRFEGESNPDDMSVVYAVESGSGERGLIVDAFGAYANPALGDLLLRARHEDSG</sequence>
<name>A0A1B4V5W2_9GAMM</name>
<organism evidence="1 2">
    <name type="scientific">Sulfurifustis variabilis</name>
    <dbReference type="NCBI Taxonomy" id="1675686"/>
    <lineage>
        <taxon>Bacteria</taxon>
        <taxon>Pseudomonadati</taxon>
        <taxon>Pseudomonadota</taxon>
        <taxon>Gammaproteobacteria</taxon>
        <taxon>Acidiferrobacterales</taxon>
        <taxon>Acidiferrobacteraceae</taxon>
        <taxon>Sulfurifustis</taxon>
    </lineage>
</organism>
<dbReference type="KEGG" id="sva:SVA_2275"/>